<feature type="signal peptide" evidence="5">
    <location>
        <begin position="1"/>
        <end position="21"/>
    </location>
</feature>
<reference evidence="7" key="1">
    <citation type="submission" date="2017-03" db="EMBL/GenBank/DDBJ databases">
        <title>Phytopthora megakarya and P. palmivora, two closely related causual agents of cacao black pod achieved similar genome size and gene model numbers by different mechanisms.</title>
        <authorList>
            <person name="Ali S."/>
            <person name="Shao J."/>
            <person name="Larry D.J."/>
            <person name="Kronmiller B."/>
            <person name="Shen D."/>
            <person name="Strem M.D."/>
            <person name="Melnick R.L."/>
            <person name="Guiltinan M.J."/>
            <person name="Tyler B.M."/>
            <person name="Meinhardt L.W."/>
            <person name="Bailey B.A."/>
        </authorList>
    </citation>
    <scope>NUCLEOTIDE SEQUENCE [LARGE SCALE GENOMIC DNA]</scope>
    <source>
        <strain evidence="7">zdho120</strain>
    </source>
</reference>
<dbReference type="Proteomes" id="UP000198211">
    <property type="component" value="Unassembled WGS sequence"/>
</dbReference>
<evidence type="ECO:0000313" key="6">
    <source>
        <dbReference type="EMBL" id="OWZ09190.1"/>
    </source>
</evidence>
<dbReference type="AlphaFoldDB" id="A0A225VXA1"/>
<comment type="domain">
    <text evidence="5">The RxLR-dEER motif acts to carry the protein into the host cell cytoplasm through binding to cell surface phosphatidylinositol-3-phosphate.</text>
</comment>
<keyword evidence="3 5" id="KW-0964">Secreted</keyword>
<feature type="chain" id="PRO_5028512106" description="RxLR effector protein" evidence="5">
    <location>
        <begin position="22"/>
        <end position="118"/>
    </location>
</feature>
<sequence length="118" mass="12953">MRLTYTIASVVVVTLFASSAAFPVTKDSTGMIDKATSTGIVDSIYMHDKRLLRRVEKSNVGDDDMGEERGFGDLVSKLNPVKASKKTAVKAQKAKDALKDAANYQKMLEEAKKLIRLD</sequence>
<keyword evidence="4 5" id="KW-0732">Signal</keyword>
<dbReference type="Pfam" id="PF16810">
    <property type="entry name" value="RXLR"/>
    <property type="match status" value="1"/>
</dbReference>
<keyword evidence="7" id="KW-1185">Reference proteome</keyword>
<evidence type="ECO:0000256" key="3">
    <source>
        <dbReference type="ARBA" id="ARBA00022525"/>
    </source>
</evidence>
<dbReference type="EMBL" id="NBNE01002880">
    <property type="protein sequence ID" value="OWZ09190.1"/>
    <property type="molecule type" value="Genomic_DNA"/>
</dbReference>
<proteinExistence type="inferred from homology"/>
<evidence type="ECO:0000256" key="5">
    <source>
        <dbReference type="RuleBase" id="RU367124"/>
    </source>
</evidence>
<dbReference type="InterPro" id="IPR031825">
    <property type="entry name" value="RXLR"/>
</dbReference>
<protein>
    <recommendedName>
        <fullName evidence="5">RxLR effector protein</fullName>
    </recommendedName>
</protein>
<evidence type="ECO:0000313" key="7">
    <source>
        <dbReference type="Proteomes" id="UP000198211"/>
    </source>
</evidence>
<comment type="subcellular location">
    <subcellularLocation>
        <location evidence="1 5">Secreted</location>
    </subcellularLocation>
</comment>
<comment type="function">
    <text evidence="5">Effector that suppresses plant defense responses during pathogen infection.</text>
</comment>
<evidence type="ECO:0000256" key="2">
    <source>
        <dbReference type="ARBA" id="ARBA00010400"/>
    </source>
</evidence>
<gene>
    <name evidence="6" type="ORF">PHMEG_00018148</name>
</gene>
<comment type="caution">
    <text evidence="6">The sequence shown here is derived from an EMBL/GenBank/DDBJ whole genome shotgun (WGS) entry which is preliminary data.</text>
</comment>
<comment type="similarity">
    <text evidence="2 5">Belongs to the RxLR effector family.</text>
</comment>
<evidence type="ECO:0000256" key="1">
    <source>
        <dbReference type="ARBA" id="ARBA00004613"/>
    </source>
</evidence>
<dbReference type="GO" id="GO:0005576">
    <property type="term" value="C:extracellular region"/>
    <property type="evidence" value="ECO:0007669"/>
    <property type="project" value="UniProtKB-SubCell"/>
</dbReference>
<accession>A0A225VXA1</accession>
<dbReference type="OrthoDB" id="145720at2759"/>
<name>A0A225VXA1_9STRA</name>
<organism evidence="6 7">
    <name type="scientific">Phytophthora megakarya</name>
    <dbReference type="NCBI Taxonomy" id="4795"/>
    <lineage>
        <taxon>Eukaryota</taxon>
        <taxon>Sar</taxon>
        <taxon>Stramenopiles</taxon>
        <taxon>Oomycota</taxon>
        <taxon>Peronosporomycetes</taxon>
        <taxon>Peronosporales</taxon>
        <taxon>Peronosporaceae</taxon>
        <taxon>Phytophthora</taxon>
    </lineage>
</organism>
<evidence type="ECO:0000256" key="4">
    <source>
        <dbReference type="ARBA" id="ARBA00022729"/>
    </source>
</evidence>